<dbReference type="InterPro" id="IPR013640">
    <property type="entry name" value="Vfa1"/>
</dbReference>
<dbReference type="GO" id="GO:0007034">
    <property type="term" value="P:vacuolar transport"/>
    <property type="evidence" value="ECO:0007669"/>
    <property type="project" value="TreeGrafter"/>
</dbReference>
<proteinExistence type="predicted"/>
<dbReference type="GO" id="GO:0005768">
    <property type="term" value="C:endosome"/>
    <property type="evidence" value="ECO:0007669"/>
    <property type="project" value="TreeGrafter"/>
</dbReference>
<accession>R4XGZ1</accession>
<evidence type="ECO:0008006" key="4">
    <source>
        <dbReference type="Google" id="ProtNLM"/>
    </source>
</evidence>
<dbReference type="Proteomes" id="UP000013776">
    <property type="component" value="Unassembled WGS sequence"/>
</dbReference>
<protein>
    <recommendedName>
        <fullName evidence="4">DUF1742-domain-containing protein</fullName>
    </recommendedName>
</protein>
<dbReference type="AlphaFoldDB" id="R4XGZ1"/>
<evidence type="ECO:0000256" key="1">
    <source>
        <dbReference type="SAM" id="MobiDB-lite"/>
    </source>
</evidence>
<dbReference type="eggNOG" id="ENOG502S7NV">
    <property type="taxonomic scope" value="Eukaryota"/>
</dbReference>
<reference evidence="2 3" key="1">
    <citation type="journal article" date="2013" name="MBio">
        <title>Genome sequencing of the plant pathogen Taphrina deformans, the causal agent of peach leaf curl.</title>
        <authorList>
            <person name="Cisse O.H."/>
            <person name="Almeida J.M.G.C.F."/>
            <person name="Fonseca A."/>
            <person name="Kumar A.A."/>
            <person name="Salojaervi J."/>
            <person name="Overmyer K."/>
            <person name="Hauser P.M."/>
            <person name="Pagni M."/>
        </authorList>
    </citation>
    <scope>NUCLEOTIDE SEQUENCE [LARGE SCALE GENOMIC DNA]</scope>
    <source>
        <strain evidence="3">PYCC 5710 / ATCC 11124 / CBS 356.35 / IMI 108563 / JCM 9778 / NBRC 8474</strain>
    </source>
</reference>
<name>R4XGZ1_TAPDE</name>
<evidence type="ECO:0000313" key="2">
    <source>
        <dbReference type="EMBL" id="CCG82626.1"/>
    </source>
</evidence>
<feature type="region of interest" description="Disordered" evidence="1">
    <location>
        <begin position="76"/>
        <end position="138"/>
    </location>
</feature>
<feature type="compositionally biased region" description="Polar residues" evidence="1">
    <location>
        <begin position="105"/>
        <end position="114"/>
    </location>
</feature>
<sequence length="174" mass="19813">MSTVPHVNKYKKRLVAQANEKSCAICYRPTDVVLMSTDAKDWFYCCAKHLKDPGCASPIVDAAAEKERLKQIEINRVKAEYEQKQKKKAEAKEAEEEKEKKKSSGWLSNPFSGTTKEEKPRTPEPVVPQAPEPTEFALHRTMYQHRVNLKQQAAQQKARDAQWATLQFPSVPGK</sequence>
<dbReference type="PANTHER" id="PTHR28218:SF1">
    <property type="entry name" value="VPS4-ASSOCIATED PROTEIN 1"/>
    <property type="match status" value="1"/>
</dbReference>
<dbReference type="PANTHER" id="PTHR28218">
    <property type="entry name" value="VPS4-ASSOCIATED PROTEIN 1"/>
    <property type="match status" value="1"/>
</dbReference>
<evidence type="ECO:0000313" key="3">
    <source>
        <dbReference type="Proteomes" id="UP000013776"/>
    </source>
</evidence>
<gene>
    <name evidence="2" type="ORF">TAPDE_002716</name>
</gene>
<comment type="caution">
    <text evidence="2">The sequence shown here is derived from an EMBL/GenBank/DDBJ whole genome shotgun (WGS) entry which is preliminary data.</text>
</comment>
<organism evidence="2 3">
    <name type="scientific">Taphrina deformans (strain PYCC 5710 / ATCC 11124 / CBS 356.35 / IMI 108563 / JCM 9778 / NBRC 8474)</name>
    <name type="common">Peach leaf curl fungus</name>
    <name type="synonym">Lalaria deformans</name>
    <dbReference type="NCBI Taxonomy" id="1097556"/>
    <lineage>
        <taxon>Eukaryota</taxon>
        <taxon>Fungi</taxon>
        <taxon>Dikarya</taxon>
        <taxon>Ascomycota</taxon>
        <taxon>Taphrinomycotina</taxon>
        <taxon>Taphrinomycetes</taxon>
        <taxon>Taphrinales</taxon>
        <taxon>Taphrinaceae</taxon>
        <taxon>Taphrina</taxon>
    </lineage>
</organism>
<dbReference type="Pfam" id="PF08432">
    <property type="entry name" value="Vfa1"/>
    <property type="match status" value="1"/>
</dbReference>
<feature type="compositionally biased region" description="Basic and acidic residues" evidence="1">
    <location>
        <begin position="76"/>
        <end position="102"/>
    </location>
</feature>
<keyword evidence="3" id="KW-1185">Reference proteome</keyword>
<dbReference type="OrthoDB" id="2158714at2759"/>
<dbReference type="VEuPathDB" id="FungiDB:TAPDE_002716"/>
<dbReference type="EMBL" id="CAHR02000094">
    <property type="protein sequence ID" value="CCG82626.1"/>
    <property type="molecule type" value="Genomic_DNA"/>
</dbReference>